<gene>
    <name evidence="2" type="ORF">SAMN02745164_01696</name>
</gene>
<evidence type="ECO:0000313" key="2">
    <source>
        <dbReference type="EMBL" id="SHF05837.1"/>
    </source>
</evidence>
<dbReference type="STRING" id="1122195.SAMN02745164_01696"/>
<dbReference type="EMBL" id="FQUI01000031">
    <property type="protein sequence ID" value="SHF05837.1"/>
    <property type="molecule type" value="Genomic_DNA"/>
</dbReference>
<name>A0A1M4YJH9_MARH1</name>
<feature type="transmembrane region" description="Helical" evidence="1">
    <location>
        <begin position="54"/>
        <end position="69"/>
    </location>
</feature>
<evidence type="ECO:0000313" key="3">
    <source>
        <dbReference type="Proteomes" id="UP000184334"/>
    </source>
</evidence>
<reference evidence="2" key="1">
    <citation type="submission" date="2016-11" db="EMBL/GenBank/DDBJ databases">
        <authorList>
            <person name="Varghese N."/>
            <person name="Submissions S."/>
        </authorList>
    </citation>
    <scope>NUCLEOTIDE SEQUENCE [LARGE SCALE GENOMIC DNA]</scope>
    <source>
        <strain evidence="2">DSM 16785</strain>
    </source>
</reference>
<feature type="transmembrane region" description="Helical" evidence="1">
    <location>
        <begin position="90"/>
        <end position="110"/>
    </location>
</feature>
<evidence type="ECO:0000256" key="1">
    <source>
        <dbReference type="SAM" id="Phobius"/>
    </source>
</evidence>
<protein>
    <submittedName>
        <fullName evidence="2">Uncharacterized protein</fullName>
    </submittedName>
</protein>
<sequence>MNTQDLNVEYREFLKIKKKKRKVLYTLIFLTLFHIIIFISSIQNSNLGHSIRNFSMYIFVGISLISLFSKEIRSYWTINFKKFYDNFKDFSLILLIVATLSIKIFTNLFLKKTTNFDITIFVFLSLISFFYFVVLQEFLTNLFENKFVNCFVTSFLFALFSNTLFTGNYIPFYNYMIGVAFSLSEYFFVGYITHKTKNFYIPVILMLI</sequence>
<keyword evidence="1" id="KW-1133">Transmembrane helix</keyword>
<organism evidence="2 3">
    <name type="scientific">Marinitoga hydrogenitolerans (strain DSM 16785 / JCM 12826 / AT1271)</name>
    <dbReference type="NCBI Taxonomy" id="1122195"/>
    <lineage>
        <taxon>Bacteria</taxon>
        <taxon>Thermotogati</taxon>
        <taxon>Thermotogota</taxon>
        <taxon>Thermotogae</taxon>
        <taxon>Petrotogales</taxon>
        <taxon>Petrotogaceae</taxon>
        <taxon>Marinitoga</taxon>
    </lineage>
</organism>
<accession>A0A1M4YJH9</accession>
<keyword evidence="3" id="KW-1185">Reference proteome</keyword>
<keyword evidence="1" id="KW-0472">Membrane</keyword>
<keyword evidence="1" id="KW-0812">Transmembrane</keyword>
<dbReference type="OrthoDB" id="9877000at2"/>
<proteinExistence type="predicted"/>
<feature type="transmembrane region" description="Helical" evidence="1">
    <location>
        <begin position="23"/>
        <end position="42"/>
    </location>
</feature>
<feature type="transmembrane region" description="Helical" evidence="1">
    <location>
        <begin position="147"/>
        <end position="166"/>
    </location>
</feature>
<dbReference type="RefSeq" id="WP_072865386.1">
    <property type="nucleotide sequence ID" value="NZ_FQUI01000031.1"/>
</dbReference>
<feature type="transmembrane region" description="Helical" evidence="1">
    <location>
        <begin position="172"/>
        <end position="192"/>
    </location>
</feature>
<comment type="caution">
    <text evidence="2">The sequence shown here is derived from an EMBL/GenBank/DDBJ whole genome shotgun (WGS) entry which is preliminary data.</text>
</comment>
<dbReference type="AlphaFoldDB" id="A0A1M4YJH9"/>
<feature type="transmembrane region" description="Helical" evidence="1">
    <location>
        <begin position="116"/>
        <end position="135"/>
    </location>
</feature>
<dbReference type="Proteomes" id="UP000184334">
    <property type="component" value="Unassembled WGS sequence"/>
</dbReference>